<name>A0A2U2BQZ7_9PROT</name>
<evidence type="ECO:0000313" key="1">
    <source>
        <dbReference type="EMBL" id="PWE16432.1"/>
    </source>
</evidence>
<dbReference type="Proteomes" id="UP000245168">
    <property type="component" value="Unassembled WGS sequence"/>
</dbReference>
<dbReference type="RefSeq" id="WP_109253934.1">
    <property type="nucleotide sequence ID" value="NZ_QEXV01000007.1"/>
</dbReference>
<gene>
    <name evidence="1" type="ORF">DDZ18_13520</name>
</gene>
<dbReference type="OrthoDB" id="4760845at2"/>
<dbReference type="EMBL" id="QEXV01000007">
    <property type="protein sequence ID" value="PWE16432.1"/>
    <property type="molecule type" value="Genomic_DNA"/>
</dbReference>
<organism evidence="1 2">
    <name type="scientific">Marinicauda salina</name>
    <dbReference type="NCBI Taxonomy" id="2135793"/>
    <lineage>
        <taxon>Bacteria</taxon>
        <taxon>Pseudomonadati</taxon>
        <taxon>Pseudomonadota</taxon>
        <taxon>Alphaproteobacteria</taxon>
        <taxon>Maricaulales</taxon>
        <taxon>Maricaulaceae</taxon>
        <taxon>Marinicauda</taxon>
    </lineage>
</organism>
<comment type="caution">
    <text evidence="1">The sequence shown here is derived from an EMBL/GenBank/DDBJ whole genome shotgun (WGS) entry which is preliminary data.</text>
</comment>
<evidence type="ECO:0000313" key="2">
    <source>
        <dbReference type="Proteomes" id="UP000245168"/>
    </source>
</evidence>
<protein>
    <submittedName>
        <fullName evidence="1">Uncharacterized protein</fullName>
    </submittedName>
</protein>
<reference evidence="2" key="1">
    <citation type="submission" date="2018-05" db="EMBL/GenBank/DDBJ databases">
        <authorList>
            <person name="Liu B.-T."/>
        </authorList>
    </citation>
    <scope>NUCLEOTIDE SEQUENCE [LARGE SCALE GENOMIC DNA]</scope>
    <source>
        <strain evidence="2">WD6-1</strain>
    </source>
</reference>
<keyword evidence="2" id="KW-1185">Reference proteome</keyword>
<proteinExistence type="predicted"/>
<sequence length="178" mass="18791">MSVFATTLGLVAIGAGASGLAAQEEDADAKIASAMSAAPAVISADATIMDHDGTVLREGDNGWTCFPETAALGAMCNEAHWNEMIGALMAQEDFTASEFSVSYMLAGDGAAPGVSNIDPYATEPTEDNDWVREGPHLMIIVPDPAMLEGMSTDPADPVYVMWKDTPYAHIMVRVEAYE</sequence>
<dbReference type="AlphaFoldDB" id="A0A2U2BQZ7"/>
<accession>A0A2U2BQZ7</accession>